<evidence type="ECO:0000256" key="8">
    <source>
        <dbReference type="SAM" id="SignalP"/>
    </source>
</evidence>
<proteinExistence type="inferred from homology"/>
<dbReference type="Pfam" id="PF00877">
    <property type="entry name" value="NLPC_P60"/>
    <property type="match status" value="1"/>
</dbReference>
<evidence type="ECO:0000313" key="11">
    <source>
        <dbReference type="EMBL" id="MFC4389164.1"/>
    </source>
</evidence>
<dbReference type="InterPro" id="IPR018392">
    <property type="entry name" value="LysM"/>
</dbReference>
<dbReference type="InterPro" id="IPR000064">
    <property type="entry name" value="NLP_P60_dom"/>
</dbReference>
<evidence type="ECO:0000256" key="2">
    <source>
        <dbReference type="ARBA" id="ARBA00022670"/>
    </source>
</evidence>
<evidence type="ECO:0000256" key="7">
    <source>
        <dbReference type="SAM" id="MobiDB-lite"/>
    </source>
</evidence>
<feature type="domain" description="LysM" evidence="9">
    <location>
        <begin position="177"/>
        <end position="220"/>
    </location>
</feature>
<gene>
    <name evidence="11" type="ORF">ACFOZ1_15390</name>
</gene>
<feature type="chain" id="PRO_5046516972" evidence="8">
    <location>
        <begin position="24"/>
        <end position="366"/>
    </location>
</feature>
<accession>A0ABV8VZL9</accession>
<sequence>MANKKVMMSVTLGAAIASSVMFADDAFASTHKVKSGDSLWKIAQEYNVSVQVLKEMNKLKSDIIYPNQVLITERTSNNSTSSTKQPTTQTSDKKPTTTTTSTKYTVKSGDTLSGIAYKHKVSLADLMKWNKLETTLIFPGNVLTVKQSTTSNTTNNSTSSNTNSTTPSTNEQTTNTTVYTVKAGDTLSRIGSKYKVSVANLKKWNNLSSDMIYVGQKLKVTSNNSVTTTPPSNSNNTVNEEPSSVDYDVKKLIDVAKSLVGTSYVWGGNTPEGFDCSGYIHYVYNQAGKKIGRFSSAGYYDRSFYVNNPKVGDLVFFEGTYKEGISHLGIYIGDNQFIHAGSNGVEVVSLDHSYWKKHFSSFKRFY</sequence>
<feature type="region of interest" description="Disordered" evidence="7">
    <location>
        <begin position="75"/>
        <end position="104"/>
    </location>
</feature>
<keyword evidence="5" id="KW-0378">Hydrolase</keyword>
<keyword evidence="3 8" id="KW-0732">Signal</keyword>
<dbReference type="InterPro" id="IPR036779">
    <property type="entry name" value="LysM_dom_sf"/>
</dbReference>
<feature type="region of interest" description="Disordered" evidence="7">
    <location>
        <begin position="148"/>
        <end position="176"/>
    </location>
</feature>
<dbReference type="InterPro" id="IPR038765">
    <property type="entry name" value="Papain-like_cys_pep_sf"/>
</dbReference>
<dbReference type="Pfam" id="PF01476">
    <property type="entry name" value="LysM"/>
    <property type="match status" value="3"/>
</dbReference>
<keyword evidence="4" id="KW-0677">Repeat</keyword>
<dbReference type="EMBL" id="JBHSDV010000006">
    <property type="protein sequence ID" value="MFC4389164.1"/>
    <property type="molecule type" value="Genomic_DNA"/>
</dbReference>
<feature type="domain" description="NlpC/P60" evidence="10">
    <location>
        <begin position="246"/>
        <end position="366"/>
    </location>
</feature>
<evidence type="ECO:0000256" key="4">
    <source>
        <dbReference type="ARBA" id="ARBA00022737"/>
    </source>
</evidence>
<name>A0ABV8VZL9_9BACI</name>
<dbReference type="PANTHER" id="PTHR47053">
    <property type="entry name" value="MUREIN DD-ENDOPEPTIDASE MEPH-RELATED"/>
    <property type="match status" value="1"/>
</dbReference>
<evidence type="ECO:0000313" key="12">
    <source>
        <dbReference type="Proteomes" id="UP001595880"/>
    </source>
</evidence>
<dbReference type="SUPFAM" id="SSF54001">
    <property type="entry name" value="Cysteine proteinases"/>
    <property type="match status" value="1"/>
</dbReference>
<reference evidence="12" key="1">
    <citation type="journal article" date="2019" name="Int. J. Syst. Evol. Microbiol.">
        <title>The Global Catalogue of Microorganisms (GCM) 10K type strain sequencing project: providing services to taxonomists for standard genome sequencing and annotation.</title>
        <authorList>
            <consortium name="The Broad Institute Genomics Platform"/>
            <consortium name="The Broad Institute Genome Sequencing Center for Infectious Disease"/>
            <person name="Wu L."/>
            <person name="Ma J."/>
        </authorList>
    </citation>
    <scope>NUCLEOTIDE SEQUENCE [LARGE SCALE GENOMIC DNA]</scope>
    <source>
        <strain evidence="12">KACC 14058</strain>
    </source>
</reference>
<dbReference type="Proteomes" id="UP001595880">
    <property type="component" value="Unassembled WGS sequence"/>
</dbReference>
<comment type="caution">
    <text evidence="11">The sequence shown here is derived from an EMBL/GenBank/DDBJ whole genome shotgun (WGS) entry which is preliminary data.</text>
</comment>
<dbReference type="InterPro" id="IPR051202">
    <property type="entry name" value="Peptidase_C40"/>
</dbReference>
<dbReference type="Gene3D" id="3.10.350.10">
    <property type="entry name" value="LysM domain"/>
    <property type="match status" value="3"/>
</dbReference>
<comment type="similarity">
    <text evidence="1">Belongs to the peptidase C40 family.</text>
</comment>
<protein>
    <submittedName>
        <fullName evidence="11">LysM peptidoglycan-binding domain-containing protein</fullName>
    </submittedName>
</protein>
<evidence type="ECO:0000259" key="9">
    <source>
        <dbReference type="PROSITE" id="PS51782"/>
    </source>
</evidence>
<feature type="region of interest" description="Disordered" evidence="7">
    <location>
        <begin position="223"/>
        <end position="242"/>
    </location>
</feature>
<keyword evidence="2" id="KW-0645">Protease</keyword>
<feature type="domain" description="LysM" evidence="9">
    <location>
        <begin position="29"/>
        <end position="72"/>
    </location>
</feature>
<feature type="signal peptide" evidence="8">
    <location>
        <begin position="1"/>
        <end position="23"/>
    </location>
</feature>
<dbReference type="PROSITE" id="PS51935">
    <property type="entry name" value="NLPC_P60"/>
    <property type="match status" value="1"/>
</dbReference>
<feature type="domain" description="LysM" evidence="9">
    <location>
        <begin position="102"/>
        <end position="145"/>
    </location>
</feature>
<evidence type="ECO:0000256" key="5">
    <source>
        <dbReference type="ARBA" id="ARBA00022801"/>
    </source>
</evidence>
<organism evidence="11 12">
    <name type="scientific">Gracilibacillus marinus</name>
    <dbReference type="NCBI Taxonomy" id="630535"/>
    <lineage>
        <taxon>Bacteria</taxon>
        <taxon>Bacillati</taxon>
        <taxon>Bacillota</taxon>
        <taxon>Bacilli</taxon>
        <taxon>Bacillales</taxon>
        <taxon>Bacillaceae</taxon>
        <taxon>Gracilibacillus</taxon>
    </lineage>
</organism>
<keyword evidence="6" id="KW-0788">Thiol protease</keyword>
<evidence type="ECO:0000259" key="10">
    <source>
        <dbReference type="PROSITE" id="PS51935"/>
    </source>
</evidence>
<dbReference type="PANTHER" id="PTHR47053:SF1">
    <property type="entry name" value="MUREIN DD-ENDOPEPTIDASE MEPH-RELATED"/>
    <property type="match status" value="1"/>
</dbReference>
<dbReference type="Gene3D" id="3.90.1720.10">
    <property type="entry name" value="endopeptidase domain like (from Nostoc punctiforme)"/>
    <property type="match status" value="1"/>
</dbReference>
<dbReference type="SUPFAM" id="SSF54106">
    <property type="entry name" value="LysM domain"/>
    <property type="match status" value="3"/>
</dbReference>
<dbReference type="CDD" id="cd00118">
    <property type="entry name" value="LysM"/>
    <property type="match status" value="3"/>
</dbReference>
<keyword evidence="12" id="KW-1185">Reference proteome</keyword>
<dbReference type="RefSeq" id="WP_390200702.1">
    <property type="nucleotide sequence ID" value="NZ_JBHSDV010000006.1"/>
</dbReference>
<dbReference type="SMART" id="SM00257">
    <property type="entry name" value="LysM"/>
    <property type="match status" value="3"/>
</dbReference>
<evidence type="ECO:0000256" key="6">
    <source>
        <dbReference type="ARBA" id="ARBA00022807"/>
    </source>
</evidence>
<evidence type="ECO:0000256" key="1">
    <source>
        <dbReference type="ARBA" id="ARBA00007074"/>
    </source>
</evidence>
<evidence type="ECO:0000256" key="3">
    <source>
        <dbReference type="ARBA" id="ARBA00022729"/>
    </source>
</evidence>
<dbReference type="PROSITE" id="PS51782">
    <property type="entry name" value="LYSM"/>
    <property type="match status" value="3"/>
</dbReference>